<feature type="compositionally biased region" description="Low complexity" evidence="1">
    <location>
        <begin position="116"/>
        <end position="129"/>
    </location>
</feature>
<feature type="region of interest" description="Disordered" evidence="1">
    <location>
        <begin position="100"/>
        <end position="139"/>
    </location>
</feature>
<dbReference type="OrthoDB" id="9813892at2"/>
<dbReference type="EMBL" id="ADVG01000004">
    <property type="protein sequence ID" value="EFH81177.1"/>
    <property type="molecule type" value="Genomic_DNA"/>
</dbReference>
<evidence type="ECO:0000313" key="3">
    <source>
        <dbReference type="Proteomes" id="UP000004508"/>
    </source>
</evidence>
<organism evidence="2 3">
    <name type="scientific">Ktedonobacter racemifer DSM 44963</name>
    <dbReference type="NCBI Taxonomy" id="485913"/>
    <lineage>
        <taxon>Bacteria</taxon>
        <taxon>Bacillati</taxon>
        <taxon>Chloroflexota</taxon>
        <taxon>Ktedonobacteria</taxon>
        <taxon>Ktedonobacterales</taxon>
        <taxon>Ktedonobacteraceae</taxon>
        <taxon>Ktedonobacter</taxon>
    </lineage>
</organism>
<feature type="compositionally biased region" description="Polar residues" evidence="1">
    <location>
        <begin position="130"/>
        <end position="139"/>
    </location>
</feature>
<dbReference type="Proteomes" id="UP000004508">
    <property type="component" value="Unassembled WGS sequence"/>
</dbReference>
<evidence type="ECO:0000313" key="2">
    <source>
        <dbReference type="EMBL" id="EFH81177.1"/>
    </source>
</evidence>
<keyword evidence="3" id="KW-1185">Reference proteome</keyword>
<dbReference type="AlphaFoldDB" id="D6U3T9"/>
<dbReference type="InParanoid" id="D6U3T9"/>
<proteinExistence type="predicted"/>
<accession>D6U3T9</accession>
<protein>
    <submittedName>
        <fullName evidence="2">Uncharacterized protein</fullName>
    </submittedName>
</protein>
<comment type="caution">
    <text evidence="2">The sequence shown here is derived from an EMBL/GenBank/DDBJ whole genome shotgun (WGS) entry which is preliminary data.</text>
</comment>
<gene>
    <name evidence="2" type="ORF">Krac_1876</name>
</gene>
<dbReference type="STRING" id="485913.Krac_1876"/>
<sequence>MAKGKCGDCVLWCAGACGAGAVDVECGADAVWVLGYVYFAQNVKATTMSSSFTQTQPTPIVHYGGVCEGDVSCTGNRDLYDDFGVAANPATGLASIVYSDDQYTNDPNNPPQPGYSPSTSNSSTCNHTSIATQTSGTGI</sequence>
<evidence type="ECO:0000256" key="1">
    <source>
        <dbReference type="SAM" id="MobiDB-lite"/>
    </source>
</evidence>
<reference evidence="2 3" key="1">
    <citation type="journal article" date="2011" name="Stand. Genomic Sci.">
        <title>Non-contiguous finished genome sequence and contextual data of the filamentous soil bacterium Ktedonobacter racemifer type strain (SOSP1-21).</title>
        <authorList>
            <person name="Chang Y.J."/>
            <person name="Land M."/>
            <person name="Hauser L."/>
            <person name="Chertkov O."/>
            <person name="Del Rio T.G."/>
            <person name="Nolan M."/>
            <person name="Copeland A."/>
            <person name="Tice H."/>
            <person name="Cheng J.F."/>
            <person name="Lucas S."/>
            <person name="Han C."/>
            <person name="Goodwin L."/>
            <person name="Pitluck S."/>
            <person name="Ivanova N."/>
            <person name="Ovchinikova G."/>
            <person name="Pati A."/>
            <person name="Chen A."/>
            <person name="Palaniappan K."/>
            <person name="Mavromatis K."/>
            <person name="Liolios K."/>
            <person name="Brettin T."/>
            <person name="Fiebig A."/>
            <person name="Rohde M."/>
            <person name="Abt B."/>
            <person name="Goker M."/>
            <person name="Detter J.C."/>
            <person name="Woyke T."/>
            <person name="Bristow J."/>
            <person name="Eisen J.A."/>
            <person name="Markowitz V."/>
            <person name="Hugenholtz P."/>
            <person name="Kyrpides N.C."/>
            <person name="Klenk H.P."/>
            <person name="Lapidus A."/>
        </authorList>
    </citation>
    <scope>NUCLEOTIDE SEQUENCE [LARGE SCALE GENOMIC DNA]</scope>
    <source>
        <strain evidence="3">DSM 44963</strain>
    </source>
</reference>
<name>D6U3T9_KTERA</name>